<accession>A0ACA9UFC2</accession>
<organism evidence="1 2">
    <name type="scientific">Clonostachys rosea f. rosea IK726</name>
    <dbReference type="NCBI Taxonomy" id="1349383"/>
    <lineage>
        <taxon>Eukaryota</taxon>
        <taxon>Fungi</taxon>
        <taxon>Dikarya</taxon>
        <taxon>Ascomycota</taxon>
        <taxon>Pezizomycotina</taxon>
        <taxon>Sordariomycetes</taxon>
        <taxon>Hypocreomycetidae</taxon>
        <taxon>Hypocreales</taxon>
        <taxon>Bionectriaceae</taxon>
        <taxon>Clonostachys</taxon>
    </lineage>
</organism>
<sequence length="73" mass="8357">MVNGCTDFPIMFQMLVSALMPSEEKLPSLSWAARWLSFSIRQIRKMRVYAAPLLSPDTDYSRSFAEPKRVSTV</sequence>
<comment type="caution">
    <text evidence="1">The sequence shown here is derived from an EMBL/GenBank/DDBJ whole genome shotgun (WGS) entry which is preliminary data.</text>
</comment>
<reference evidence="1" key="2">
    <citation type="submission" date="2021-10" db="EMBL/GenBank/DDBJ databases">
        <authorList>
            <person name="Piombo E."/>
        </authorList>
    </citation>
    <scope>NUCLEOTIDE SEQUENCE</scope>
</reference>
<keyword evidence="2" id="KW-1185">Reference proteome</keyword>
<reference evidence="1" key="1">
    <citation type="submission" date="2020-04" db="EMBL/GenBank/DDBJ databases">
        <authorList>
            <person name="Broberg M."/>
        </authorList>
    </citation>
    <scope>NUCLEOTIDE SEQUENCE</scope>
</reference>
<name>A0ACA9UFC2_BIOOC</name>
<dbReference type="Proteomes" id="UP000836387">
    <property type="component" value="Unassembled WGS sequence"/>
</dbReference>
<dbReference type="EMBL" id="CADEHS020000324">
    <property type="protein sequence ID" value="CAG9951467.1"/>
    <property type="molecule type" value="Genomic_DNA"/>
</dbReference>
<protein>
    <submittedName>
        <fullName evidence="1">Uncharacterized protein</fullName>
    </submittedName>
</protein>
<gene>
    <name evidence="1" type="ORF">CRV2_00022067</name>
</gene>
<evidence type="ECO:0000313" key="2">
    <source>
        <dbReference type="Proteomes" id="UP000836387"/>
    </source>
</evidence>
<evidence type="ECO:0000313" key="1">
    <source>
        <dbReference type="EMBL" id="CAG9951467.1"/>
    </source>
</evidence>
<proteinExistence type="predicted"/>